<dbReference type="EMBL" id="JAKCXM010000330">
    <property type="protein sequence ID" value="KAJ0395680.1"/>
    <property type="molecule type" value="Genomic_DNA"/>
</dbReference>
<sequence length="291" mass="31963">MASAPTSPEPSLAISSRCSFDTLAVFHAAESELLERQHQSQAVDIRRRPTRFVPPAPAGAPARLFVAAVRVPSKYELQTEAARRNDDVRTPYKPPSDHSFRLESPPPTWSTPGVDFQAKFRIPSNQDIRRRVALDQEGFFGSSSASSAAPPLLSPQAATSFVPSDLPSYRSPRSSPSTSPERPPFASSVPHTTRKSANVSLRREIILDQQGLLPQLQDIRRHQYRDETAVPPTPGTPVFQSSFHTAPSRRHPMGGGELEFFHVDGDDPEREEECVGKRLARTARAAALSPS</sequence>
<feature type="compositionally biased region" description="Basic and acidic residues" evidence="1">
    <location>
        <begin position="81"/>
        <end position="101"/>
    </location>
</feature>
<gene>
    <name evidence="2" type="ORF">P43SY_002473</name>
</gene>
<evidence type="ECO:0000313" key="2">
    <source>
        <dbReference type="EMBL" id="KAJ0395680.1"/>
    </source>
</evidence>
<evidence type="ECO:0000313" key="3">
    <source>
        <dbReference type="Proteomes" id="UP001209570"/>
    </source>
</evidence>
<organism evidence="2 3">
    <name type="scientific">Pythium insidiosum</name>
    <name type="common">Pythiosis disease agent</name>
    <dbReference type="NCBI Taxonomy" id="114742"/>
    <lineage>
        <taxon>Eukaryota</taxon>
        <taxon>Sar</taxon>
        <taxon>Stramenopiles</taxon>
        <taxon>Oomycota</taxon>
        <taxon>Peronosporomycetes</taxon>
        <taxon>Pythiales</taxon>
        <taxon>Pythiaceae</taxon>
        <taxon>Pythium</taxon>
    </lineage>
</organism>
<dbReference type="Proteomes" id="UP001209570">
    <property type="component" value="Unassembled WGS sequence"/>
</dbReference>
<feature type="compositionally biased region" description="Low complexity" evidence="1">
    <location>
        <begin position="142"/>
        <end position="180"/>
    </location>
</feature>
<reference evidence="2" key="1">
    <citation type="submission" date="2021-12" db="EMBL/GenBank/DDBJ databases">
        <title>Prjna785345.</title>
        <authorList>
            <person name="Rujirawat T."/>
            <person name="Krajaejun T."/>
        </authorList>
    </citation>
    <scope>NUCLEOTIDE SEQUENCE</scope>
    <source>
        <strain evidence="2">Pi057C3</strain>
    </source>
</reference>
<keyword evidence="3" id="KW-1185">Reference proteome</keyword>
<evidence type="ECO:0000256" key="1">
    <source>
        <dbReference type="SAM" id="MobiDB-lite"/>
    </source>
</evidence>
<proteinExistence type="predicted"/>
<dbReference type="AlphaFoldDB" id="A0AAD5LXW5"/>
<name>A0AAD5LXW5_PYTIN</name>
<feature type="region of interest" description="Disordered" evidence="1">
    <location>
        <begin position="80"/>
        <end position="116"/>
    </location>
</feature>
<protein>
    <submittedName>
        <fullName evidence="2">Uncharacterized protein</fullName>
    </submittedName>
</protein>
<accession>A0AAD5LXW5</accession>
<feature type="region of interest" description="Disordered" evidence="1">
    <location>
        <begin position="141"/>
        <end position="196"/>
    </location>
</feature>
<comment type="caution">
    <text evidence="2">The sequence shown here is derived from an EMBL/GenBank/DDBJ whole genome shotgun (WGS) entry which is preliminary data.</text>
</comment>